<dbReference type="AlphaFoldDB" id="A0A5N5SMV1"/>
<keyword evidence="5" id="KW-0406">Ion transport</keyword>
<name>A0A5N5SMV1_9CRUS</name>
<evidence type="ECO:0000256" key="7">
    <source>
        <dbReference type="SAM" id="Phobius"/>
    </source>
</evidence>
<dbReference type="EMBL" id="SEYY01022692">
    <property type="protein sequence ID" value="KAB7495363.1"/>
    <property type="molecule type" value="Genomic_DNA"/>
</dbReference>
<evidence type="ECO:0000256" key="3">
    <source>
        <dbReference type="ARBA" id="ARBA00022475"/>
    </source>
</evidence>
<dbReference type="Gene3D" id="1.20.1730.10">
    <property type="entry name" value="Sodium/glucose cotransporter"/>
    <property type="match status" value="1"/>
</dbReference>
<dbReference type="InterPro" id="IPR051163">
    <property type="entry name" value="Sodium:Solute_Symporter_SSF"/>
</dbReference>
<comment type="caution">
    <text evidence="8">The sequence shown here is derived from an EMBL/GenBank/DDBJ whole genome shotgun (WGS) entry which is preliminary data.</text>
</comment>
<sequence length="118" mass="12652">MDDHNLSKFGTVDYCVFAGMLIASGTIGLCTSLIGIKSPEEFLMGNRSFKPLPVAMSLLTSLVSSIGILGIALAIVFCSQFALPVLHPLKLTSITEVSSILGGLPLRSNYRPHHRHKA</sequence>
<reference evidence="8 9" key="1">
    <citation type="journal article" date="2019" name="PLoS Biol.">
        <title>Sex chromosomes control vertical transmission of feminizing Wolbachia symbionts in an isopod.</title>
        <authorList>
            <person name="Becking T."/>
            <person name="Chebbi M.A."/>
            <person name="Giraud I."/>
            <person name="Moumen B."/>
            <person name="Laverre T."/>
            <person name="Caubet Y."/>
            <person name="Peccoud J."/>
            <person name="Gilbert C."/>
            <person name="Cordaux R."/>
        </authorList>
    </citation>
    <scope>NUCLEOTIDE SEQUENCE [LARGE SCALE GENOMIC DNA]</scope>
    <source>
        <strain evidence="8">ANa2</strain>
        <tissue evidence="8">Whole body excluding digestive tract and cuticle</tissue>
    </source>
</reference>
<dbReference type="PANTHER" id="PTHR42985:SF40">
    <property type="entry name" value="LD47995P-RELATED"/>
    <property type="match status" value="1"/>
</dbReference>
<dbReference type="GO" id="GO:0006814">
    <property type="term" value="P:sodium ion transport"/>
    <property type="evidence" value="ECO:0007669"/>
    <property type="project" value="UniProtKB-KW"/>
</dbReference>
<keyword evidence="2" id="KW-0813">Transport</keyword>
<keyword evidence="7" id="KW-0472">Membrane</keyword>
<keyword evidence="3" id="KW-1003">Cell membrane</keyword>
<dbReference type="OrthoDB" id="6132759at2759"/>
<comment type="subcellular location">
    <subcellularLocation>
        <location evidence="1">Cell membrane</location>
        <topology evidence="1">Multi-pass membrane protein</topology>
    </subcellularLocation>
</comment>
<dbReference type="PANTHER" id="PTHR42985">
    <property type="entry name" value="SODIUM-COUPLED MONOCARBOXYLATE TRANSPORTER"/>
    <property type="match status" value="1"/>
</dbReference>
<evidence type="ECO:0000256" key="1">
    <source>
        <dbReference type="ARBA" id="ARBA00004651"/>
    </source>
</evidence>
<evidence type="ECO:0000313" key="8">
    <source>
        <dbReference type="EMBL" id="KAB7495363.1"/>
    </source>
</evidence>
<keyword evidence="6" id="KW-0739">Sodium transport</keyword>
<keyword evidence="4" id="KW-0915">Sodium</keyword>
<keyword evidence="9" id="KW-1185">Reference proteome</keyword>
<protein>
    <submittedName>
        <fullName evidence="8">Sodium-coupled monocarboxylate transporter 1</fullName>
    </submittedName>
</protein>
<evidence type="ECO:0000256" key="4">
    <source>
        <dbReference type="ARBA" id="ARBA00023053"/>
    </source>
</evidence>
<evidence type="ECO:0000256" key="6">
    <source>
        <dbReference type="ARBA" id="ARBA00023201"/>
    </source>
</evidence>
<keyword evidence="7" id="KW-1133">Transmembrane helix</keyword>
<dbReference type="Proteomes" id="UP000326759">
    <property type="component" value="Unassembled WGS sequence"/>
</dbReference>
<keyword evidence="7" id="KW-0812">Transmembrane</keyword>
<dbReference type="GO" id="GO:0015293">
    <property type="term" value="F:symporter activity"/>
    <property type="evidence" value="ECO:0007669"/>
    <property type="project" value="TreeGrafter"/>
</dbReference>
<gene>
    <name evidence="8" type="ORF">Anas_12160</name>
</gene>
<feature type="transmembrane region" description="Helical" evidence="7">
    <location>
        <begin position="12"/>
        <end position="36"/>
    </location>
</feature>
<accession>A0A5N5SMV1</accession>
<evidence type="ECO:0000256" key="5">
    <source>
        <dbReference type="ARBA" id="ARBA00023065"/>
    </source>
</evidence>
<dbReference type="InterPro" id="IPR038377">
    <property type="entry name" value="Na/Glc_symporter_sf"/>
</dbReference>
<dbReference type="GO" id="GO:0005886">
    <property type="term" value="C:plasma membrane"/>
    <property type="evidence" value="ECO:0007669"/>
    <property type="project" value="UniProtKB-SubCell"/>
</dbReference>
<proteinExistence type="predicted"/>
<feature type="transmembrane region" description="Helical" evidence="7">
    <location>
        <begin position="56"/>
        <end position="83"/>
    </location>
</feature>
<evidence type="ECO:0000256" key="2">
    <source>
        <dbReference type="ARBA" id="ARBA00022448"/>
    </source>
</evidence>
<organism evidence="8 9">
    <name type="scientific">Armadillidium nasatum</name>
    <dbReference type="NCBI Taxonomy" id="96803"/>
    <lineage>
        <taxon>Eukaryota</taxon>
        <taxon>Metazoa</taxon>
        <taxon>Ecdysozoa</taxon>
        <taxon>Arthropoda</taxon>
        <taxon>Crustacea</taxon>
        <taxon>Multicrustacea</taxon>
        <taxon>Malacostraca</taxon>
        <taxon>Eumalacostraca</taxon>
        <taxon>Peracarida</taxon>
        <taxon>Isopoda</taxon>
        <taxon>Oniscidea</taxon>
        <taxon>Crinocheta</taxon>
        <taxon>Armadillidiidae</taxon>
        <taxon>Armadillidium</taxon>
    </lineage>
</organism>
<evidence type="ECO:0000313" key="9">
    <source>
        <dbReference type="Proteomes" id="UP000326759"/>
    </source>
</evidence>